<organism evidence="5">
    <name type="scientific">Diabrotica virgifera virgifera</name>
    <name type="common">western corn rootworm</name>
    <dbReference type="NCBI Taxonomy" id="50390"/>
    <lineage>
        <taxon>Eukaryota</taxon>
        <taxon>Metazoa</taxon>
        <taxon>Ecdysozoa</taxon>
        <taxon>Arthropoda</taxon>
        <taxon>Hexapoda</taxon>
        <taxon>Insecta</taxon>
        <taxon>Pterygota</taxon>
        <taxon>Neoptera</taxon>
        <taxon>Endopterygota</taxon>
        <taxon>Coleoptera</taxon>
        <taxon>Polyphaga</taxon>
        <taxon>Cucujiformia</taxon>
        <taxon>Chrysomeloidea</taxon>
        <taxon>Chrysomelidae</taxon>
        <taxon>Galerucinae</taxon>
        <taxon>Diabroticina</taxon>
        <taxon>Diabroticites</taxon>
        <taxon>Diabrotica</taxon>
    </lineage>
</organism>
<protein>
    <submittedName>
        <fullName evidence="5">Beta-glucosidase 15</fullName>
    </submittedName>
</protein>
<dbReference type="PRINTS" id="PR00131">
    <property type="entry name" value="GLHYDRLASE1"/>
</dbReference>
<dbReference type="SUPFAM" id="SSF51445">
    <property type="entry name" value="(Trans)glycosidases"/>
    <property type="match status" value="1"/>
</dbReference>
<evidence type="ECO:0000256" key="2">
    <source>
        <dbReference type="ARBA" id="ARBA00022801"/>
    </source>
</evidence>
<dbReference type="GO" id="GO:0008422">
    <property type="term" value="F:beta-glucosidase activity"/>
    <property type="evidence" value="ECO:0007669"/>
    <property type="project" value="TreeGrafter"/>
</dbReference>
<name>A0A6P7HHG4_DIAVI</name>
<dbReference type="GO" id="GO:0005975">
    <property type="term" value="P:carbohydrate metabolic process"/>
    <property type="evidence" value="ECO:0007669"/>
    <property type="project" value="InterPro"/>
</dbReference>
<dbReference type="AlphaFoldDB" id="A0A6P7HHG4"/>
<dbReference type="PANTHER" id="PTHR10353:SF36">
    <property type="entry name" value="LP05116P"/>
    <property type="match status" value="1"/>
</dbReference>
<dbReference type="InterPro" id="IPR017853">
    <property type="entry name" value="GH"/>
</dbReference>
<sequence>MDQVNLLGYTLWSVMDNFEWTRGYTAKYGIYHVDFNNYNRTRTPKKSAEWYKHVIQTRCLTDICVD</sequence>
<proteinExistence type="inferred from homology"/>
<reference evidence="5" key="1">
    <citation type="submission" date="2025-08" db="UniProtKB">
        <authorList>
            <consortium name="RefSeq"/>
        </authorList>
    </citation>
    <scope>IDENTIFICATION</scope>
    <source>
        <tissue evidence="5">Whole insect</tissue>
    </source>
</reference>
<evidence type="ECO:0000256" key="3">
    <source>
        <dbReference type="ARBA" id="ARBA00023295"/>
    </source>
</evidence>
<accession>A0A6P7HHG4</accession>
<keyword evidence="3" id="KW-0326">Glycosidase</keyword>
<evidence type="ECO:0000313" key="5">
    <source>
        <dbReference type="RefSeq" id="XP_028155090.1"/>
    </source>
</evidence>
<keyword evidence="2" id="KW-0378">Hydrolase</keyword>
<dbReference type="InParanoid" id="A0A6P7HHG4"/>
<evidence type="ECO:0000256" key="4">
    <source>
        <dbReference type="RuleBase" id="RU003690"/>
    </source>
</evidence>
<gene>
    <name evidence="5" type="primary">LOC114348811</name>
</gene>
<dbReference type="InterPro" id="IPR001360">
    <property type="entry name" value="Glyco_hydro_1"/>
</dbReference>
<evidence type="ECO:0000256" key="1">
    <source>
        <dbReference type="ARBA" id="ARBA00010838"/>
    </source>
</evidence>
<dbReference type="Gene3D" id="3.20.20.80">
    <property type="entry name" value="Glycosidases"/>
    <property type="match status" value="1"/>
</dbReference>
<dbReference type="PANTHER" id="PTHR10353">
    <property type="entry name" value="GLYCOSYL HYDROLASE"/>
    <property type="match status" value="1"/>
</dbReference>
<comment type="similarity">
    <text evidence="1 4">Belongs to the glycosyl hydrolase 1 family.</text>
</comment>
<dbReference type="RefSeq" id="XP_028155090.1">
    <property type="nucleotide sequence ID" value="XM_028299289.1"/>
</dbReference>
<dbReference type="Pfam" id="PF00232">
    <property type="entry name" value="Glyco_hydro_1"/>
    <property type="match status" value="1"/>
</dbReference>